<evidence type="ECO:0000313" key="2">
    <source>
        <dbReference type="EMBL" id="TWO30673.1"/>
    </source>
</evidence>
<sequence>MADDPIREEQLRRNLTTKEVYHFVDSEKGIDQICREVFKSSDKVVHYPIGFNGGPKYSRVKQFIYEGFGNQLPVGVSKSSSRGLGFTKVLKPLIEFIEASFPTATIRIIKKGESVFSADRKTLTLSESDLIKLHEVFQHNLDIQKQDREVLASEELHNLFPDAVDSAEREYVKNSISTALSTWKQSLDEFSNTDKEAIKELFEKLMLADGFISPESLLKTKETIDEQYIDDVIAEYEKLMQQKTETENLEKKWQGFLKKHSWIFSYIFSFPIILHEDEAYVGGKGISNKNGKVADFLVKNNLTNNVAFIEIKTHKTDLVKKGSAYRGNDVFSMSSDLSGGISQVLNQRDNFQKQFAIHKMNSEDKGFETFNSKCVVLMGSISDLSDKELGSFELFRSNSKDVEILTFDELLARFNNLKELMMGKVN</sequence>
<evidence type="ECO:0000259" key="1">
    <source>
        <dbReference type="Pfam" id="PF14082"/>
    </source>
</evidence>
<comment type="caution">
    <text evidence="2">The sequence shown here is derived from an EMBL/GenBank/DDBJ whole genome shotgun (WGS) entry which is preliminary data.</text>
</comment>
<gene>
    <name evidence="2" type="ORF">E1J38_014635</name>
</gene>
<name>A0A562Y8G2_9FLAO</name>
<dbReference type="InterPro" id="IPR025359">
    <property type="entry name" value="SduA_C"/>
</dbReference>
<organism evidence="2 3">
    <name type="scientific">Seonamhaeicola sediminis</name>
    <dbReference type="NCBI Taxonomy" id="2528206"/>
    <lineage>
        <taxon>Bacteria</taxon>
        <taxon>Pseudomonadati</taxon>
        <taxon>Bacteroidota</taxon>
        <taxon>Flavobacteriia</taxon>
        <taxon>Flavobacteriales</taxon>
        <taxon>Flavobacteriaceae</taxon>
    </lineage>
</organism>
<proteinExistence type="predicted"/>
<dbReference type="RefSeq" id="WP_133357591.1">
    <property type="nucleotide sequence ID" value="NZ_SMZJ02000018.1"/>
</dbReference>
<accession>A0A562Y8G2</accession>
<reference evidence="2 3" key="1">
    <citation type="submission" date="2019-03" db="EMBL/GenBank/DDBJ databases">
        <authorList>
            <person name="Zhong Y.L."/>
        </authorList>
    </citation>
    <scope>NUCLEOTIDE SEQUENCE [LARGE SCALE GENOMIC DNA]</scope>
    <source>
        <strain evidence="2 3">W255</strain>
    </source>
</reference>
<protein>
    <submittedName>
        <fullName evidence="2">DUF4263 domain-containing protein</fullName>
    </submittedName>
</protein>
<dbReference type="AlphaFoldDB" id="A0A562Y8G2"/>
<dbReference type="Proteomes" id="UP000295814">
    <property type="component" value="Unassembled WGS sequence"/>
</dbReference>
<reference evidence="2 3" key="2">
    <citation type="submission" date="2019-07" db="EMBL/GenBank/DDBJ databases">
        <title>Seonamhaeicola sp. W255 draft genome.</title>
        <authorList>
            <person name="Zhang X.-Y."/>
            <person name="Zhang R."/>
            <person name="Zhong Y.-L."/>
            <person name="Du Z.-J."/>
        </authorList>
    </citation>
    <scope>NUCLEOTIDE SEQUENCE [LARGE SCALE GENOMIC DNA]</scope>
    <source>
        <strain evidence="2 3">W255</strain>
    </source>
</reference>
<feature type="domain" description="Shedu protein SduA C-terminal" evidence="1">
    <location>
        <begin position="249"/>
        <end position="411"/>
    </location>
</feature>
<evidence type="ECO:0000313" key="3">
    <source>
        <dbReference type="Proteomes" id="UP000295814"/>
    </source>
</evidence>
<dbReference type="Pfam" id="PF14082">
    <property type="entry name" value="SduA_C"/>
    <property type="match status" value="1"/>
</dbReference>
<dbReference type="EMBL" id="SMZJ02000018">
    <property type="protein sequence ID" value="TWO30673.1"/>
    <property type="molecule type" value="Genomic_DNA"/>
</dbReference>
<dbReference type="OrthoDB" id="784881at2"/>
<keyword evidence="3" id="KW-1185">Reference proteome</keyword>